<dbReference type="EMBL" id="CM009299">
    <property type="protein sequence ID" value="PNT17492.1"/>
    <property type="molecule type" value="Genomic_DNA"/>
</dbReference>
<proteinExistence type="predicted"/>
<evidence type="ECO:0000313" key="2">
    <source>
        <dbReference type="Proteomes" id="UP000006729"/>
    </source>
</evidence>
<gene>
    <name evidence="1" type="ORF">POPTR_010G193600</name>
</gene>
<organism evidence="1 2">
    <name type="scientific">Populus trichocarpa</name>
    <name type="common">Western balsam poplar</name>
    <name type="synonym">Populus balsamifera subsp. trichocarpa</name>
    <dbReference type="NCBI Taxonomy" id="3694"/>
    <lineage>
        <taxon>Eukaryota</taxon>
        <taxon>Viridiplantae</taxon>
        <taxon>Streptophyta</taxon>
        <taxon>Embryophyta</taxon>
        <taxon>Tracheophyta</taxon>
        <taxon>Spermatophyta</taxon>
        <taxon>Magnoliopsida</taxon>
        <taxon>eudicotyledons</taxon>
        <taxon>Gunneridae</taxon>
        <taxon>Pentapetalae</taxon>
        <taxon>rosids</taxon>
        <taxon>fabids</taxon>
        <taxon>Malpighiales</taxon>
        <taxon>Salicaceae</taxon>
        <taxon>Saliceae</taxon>
        <taxon>Populus</taxon>
    </lineage>
</organism>
<keyword evidence="2" id="KW-1185">Reference proteome</keyword>
<dbReference type="InParanoid" id="A0A2K1YWU4"/>
<evidence type="ECO:0000313" key="1">
    <source>
        <dbReference type="EMBL" id="PNT17492.1"/>
    </source>
</evidence>
<dbReference type="AlphaFoldDB" id="A0A2K1YWU4"/>
<reference evidence="1 2" key="1">
    <citation type="journal article" date="2006" name="Science">
        <title>The genome of black cottonwood, Populus trichocarpa (Torr. &amp; Gray).</title>
        <authorList>
            <person name="Tuskan G.A."/>
            <person name="Difazio S."/>
            <person name="Jansson S."/>
            <person name="Bohlmann J."/>
            <person name="Grigoriev I."/>
            <person name="Hellsten U."/>
            <person name="Putnam N."/>
            <person name="Ralph S."/>
            <person name="Rombauts S."/>
            <person name="Salamov A."/>
            <person name="Schein J."/>
            <person name="Sterck L."/>
            <person name="Aerts A."/>
            <person name="Bhalerao R.R."/>
            <person name="Bhalerao R.P."/>
            <person name="Blaudez D."/>
            <person name="Boerjan W."/>
            <person name="Brun A."/>
            <person name="Brunner A."/>
            <person name="Busov V."/>
            <person name="Campbell M."/>
            <person name="Carlson J."/>
            <person name="Chalot M."/>
            <person name="Chapman J."/>
            <person name="Chen G.L."/>
            <person name="Cooper D."/>
            <person name="Coutinho P.M."/>
            <person name="Couturier J."/>
            <person name="Covert S."/>
            <person name="Cronk Q."/>
            <person name="Cunningham R."/>
            <person name="Davis J."/>
            <person name="Degroeve S."/>
            <person name="Dejardin A."/>
            <person name="Depamphilis C."/>
            <person name="Detter J."/>
            <person name="Dirks B."/>
            <person name="Dubchak I."/>
            <person name="Duplessis S."/>
            <person name="Ehlting J."/>
            <person name="Ellis B."/>
            <person name="Gendler K."/>
            <person name="Goodstein D."/>
            <person name="Gribskov M."/>
            <person name="Grimwood J."/>
            <person name="Groover A."/>
            <person name="Gunter L."/>
            <person name="Hamberger B."/>
            <person name="Heinze B."/>
            <person name="Helariutta Y."/>
            <person name="Henrissat B."/>
            <person name="Holligan D."/>
            <person name="Holt R."/>
            <person name="Huang W."/>
            <person name="Islam-Faridi N."/>
            <person name="Jones S."/>
            <person name="Jones-Rhoades M."/>
            <person name="Jorgensen R."/>
            <person name="Joshi C."/>
            <person name="Kangasjarvi J."/>
            <person name="Karlsson J."/>
            <person name="Kelleher C."/>
            <person name="Kirkpatrick R."/>
            <person name="Kirst M."/>
            <person name="Kohler A."/>
            <person name="Kalluri U."/>
            <person name="Larimer F."/>
            <person name="Leebens-Mack J."/>
            <person name="Leple J.C."/>
            <person name="Locascio P."/>
            <person name="Lou Y."/>
            <person name="Lucas S."/>
            <person name="Martin F."/>
            <person name="Montanini B."/>
            <person name="Napoli C."/>
            <person name="Nelson D.R."/>
            <person name="Nelson C."/>
            <person name="Nieminen K."/>
            <person name="Nilsson O."/>
            <person name="Pereda V."/>
            <person name="Peter G."/>
            <person name="Philippe R."/>
            <person name="Pilate G."/>
            <person name="Poliakov A."/>
            <person name="Razumovskaya J."/>
            <person name="Richardson P."/>
            <person name="Rinaldi C."/>
            <person name="Ritland K."/>
            <person name="Rouze P."/>
            <person name="Ryaboy D."/>
            <person name="Schmutz J."/>
            <person name="Schrader J."/>
            <person name="Segerman B."/>
            <person name="Shin H."/>
            <person name="Siddiqui A."/>
            <person name="Sterky F."/>
            <person name="Terry A."/>
            <person name="Tsai C.J."/>
            <person name="Uberbacher E."/>
            <person name="Unneberg P."/>
            <person name="Vahala J."/>
            <person name="Wall K."/>
            <person name="Wessler S."/>
            <person name="Yang G."/>
            <person name="Yin T."/>
            <person name="Douglas C."/>
            <person name="Marra M."/>
            <person name="Sandberg G."/>
            <person name="Van de Peer Y."/>
            <person name="Rokhsar D."/>
        </authorList>
    </citation>
    <scope>NUCLEOTIDE SEQUENCE [LARGE SCALE GENOMIC DNA]</scope>
    <source>
        <strain evidence="2">cv. Nisqually</strain>
    </source>
</reference>
<protein>
    <submittedName>
        <fullName evidence="1">Uncharacterized protein</fullName>
    </submittedName>
</protein>
<sequence length="98" mass="11582">MSYWIELQTNLKRISSRGNLQNEIKHSNIPKQNRGIPQMDNVQQKWLDEVIVCLHKLSNKWTSHLETKQTETMIKTRNPLLSSSGSQYIYIDTFQHLQ</sequence>
<accession>A0A2K1YWU4</accession>
<name>A0A2K1YWU4_POPTR</name>
<dbReference type="Proteomes" id="UP000006729">
    <property type="component" value="Chromosome 10"/>
</dbReference>